<evidence type="ECO:0000313" key="2">
    <source>
        <dbReference type="EMBL" id="WNZ26830.1"/>
    </source>
</evidence>
<organism evidence="2">
    <name type="scientific">Leptolyngbya sp. NK1-12</name>
    <dbReference type="NCBI Taxonomy" id="2547451"/>
    <lineage>
        <taxon>Bacteria</taxon>
        <taxon>Bacillati</taxon>
        <taxon>Cyanobacteriota</taxon>
        <taxon>Cyanophyceae</taxon>
        <taxon>Leptolyngbyales</taxon>
        <taxon>Leptolyngbyaceae</taxon>
        <taxon>Leptolyngbya group</taxon>
        <taxon>Leptolyngbya</taxon>
    </lineage>
</organism>
<dbReference type="InterPro" id="IPR052564">
    <property type="entry name" value="N-acetyltrans/Recomb-assoc"/>
</dbReference>
<evidence type="ECO:0000259" key="1">
    <source>
        <dbReference type="PROSITE" id="PS51186"/>
    </source>
</evidence>
<name>A0AA96WKL8_9CYAN</name>
<dbReference type="InterPro" id="IPR000182">
    <property type="entry name" value="GNAT_dom"/>
</dbReference>
<gene>
    <name evidence="2" type="ORF">HJG54_27400</name>
</gene>
<dbReference type="PANTHER" id="PTHR43451">
    <property type="entry name" value="ACETYLTRANSFERASE (GNAT) FAMILY PROTEIN"/>
    <property type="match status" value="1"/>
</dbReference>
<feature type="domain" description="N-acetyltransferase" evidence="1">
    <location>
        <begin position="1"/>
        <end position="154"/>
    </location>
</feature>
<dbReference type="SUPFAM" id="SSF55729">
    <property type="entry name" value="Acyl-CoA N-acyltransferases (Nat)"/>
    <property type="match status" value="1"/>
</dbReference>
<dbReference type="PROSITE" id="PS51186">
    <property type="entry name" value="GNAT"/>
    <property type="match status" value="1"/>
</dbReference>
<proteinExistence type="predicted"/>
<dbReference type="AlphaFoldDB" id="A0AA96WKL8"/>
<dbReference type="InterPro" id="IPR016181">
    <property type="entry name" value="Acyl_CoA_acyltransferase"/>
</dbReference>
<dbReference type="GO" id="GO:0016747">
    <property type="term" value="F:acyltransferase activity, transferring groups other than amino-acyl groups"/>
    <property type="evidence" value="ECO:0007669"/>
    <property type="project" value="InterPro"/>
</dbReference>
<accession>A0AA96WKL8</accession>
<dbReference type="Pfam" id="PF13673">
    <property type="entry name" value="Acetyltransf_10"/>
    <property type="match status" value="1"/>
</dbReference>
<dbReference type="PANTHER" id="PTHR43451:SF1">
    <property type="entry name" value="ACETYLTRANSFERASE"/>
    <property type="match status" value="1"/>
</dbReference>
<dbReference type="EMBL" id="CP053586">
    <property type="protein sequence ID" value="WNZ26830.1"/>
    <property type="molecule type" value="Genomic_DNA"/>
</dbReference>
<dbReference type="Gene3D" id="3.40.630.30">
    <property type="match status" value="1"/>
</dbReference>
<reference evidence="2" key="1">
    <citation type="submission" date="2020-05" db="EMBL/GenBank/DDBJ databases">
        <authorList>
            <person name="Zhu T."/>
            <person name="Keshari N."/>
            <person name="Lu X."/>
        </authorList>
    </citation>
    <scope>NUCLEOTIDE SEQUENCE</scope>
    <source>
        <strain evidence="2">NK1-12</strain>
    </source>
</reference>
<protein>
    <submittedName>
        <fullName evidence="2">GNAT family N-acetyltransferase</fullName>
    </submittedName>
</protein>
<sequence length="161" mass="18050">MIIRPYQPSDAEAIVAVFRDAVIGTGSSAYNPQQVAIWASYPEQIEAFRQQLSRGLTLVAVVEHQVVAFGQLEASGHVAFLYTSSQFARQGCASAIYQQLEAAAIQQGNSRLYTEASRISKHFFLKMGFQILETEWVIRKGVQFERFKMEKLLSLTSPEVE</sequence>